<evidence type="ECO:0000313" key="2">
    <source>
        <dbReference type="Proteomes" id="UP000050356"/>
    </source>
</evidence>
<dbReference type="Pfam" id="PF21983">
    <property type="entry name" value="NikA-like"/>
    <property type="match status" value="1"/>
</dbReference>
<dbReference type="InterPro" id="IPR047751">
    <property type="entry name" value="MobA-like"/>
</dbReference>
<dbReference type="AlphaFoldDB" id="A0A0P9MHD2"/>
<organism evidence="1 2">
    <name type="scientific">Pseudomonas syringae pv. cerasicola</name>
    <dbReference type="NCBI Taxonomy" id="264451"/>
    <lineage>
        <taxon>Bacteria</taxon>
        <taxon>Pseudomonadati</taxon>
        <taxon>Pseudomonadota</taxon>
        <taxon>Gammaproteobacteria</taxon>
        <taxon>Pseudomonadales</taxon>
        <taxon>Pseudomonadaceae</taxon>
        <taxon>Pseudomonas</taxon>
        <taxon>Pseudomonas syringae</taxon>
    </lineage>
</organism>
<gene>
    <name evidence="1" type="ORF">ALO50_02677</name>
</gene>
<dbReference type="Proteomes" id="UP000050356">
    <property type="component" value="Unassembled WGS sequence"/>
</dbReference>
<sequence>MSYRALRAGISPGFFLASLVITPNLPCSGLRPETPAAVRPLESEFVMVNGRSGSDTRKRTVVVHTRCLPEEADALKAKAEDAGISLSMFIRCAGLSRRIRNQSDRILCADIKTFAAQLRSLGGLQKELFNSSRGAYSQQTSELLVAFKNAVDEAARALKRIAPDVEEADSDDR</sequence>
<protein>
    <submittedName>
        <fullName evidence="1">Uncharacterized protein</fullName>
    </submittedName>
</protein>
<proteinExistence type="predicted"/>
<evidence type="ECO:0000313" key="1">
    <source>
        <dbReference type="EMBL" id="KPW91130.1"/>
    </source>
</evidence>
<dbReference type="NCBIfam" id="NF041264">
    <property type="entry name" value="MobA"/>
    <property type="match status" value="1"/>
</dbReference>
<dbReference type="InterPro" id="IPR053842">
    <property type="entry name" value="NikA-like"/>
</dbReference>
<dbReference type="PATRIC" id="fig|264451.4.peg.3691"/>
<reference evidence="1 2" key="1">
    <citation type="submission" date="2015-09" db="EMBL/GenBank/DDBJ databases">
        <title>Genome announcement of multiple Pseudomonas syringae strains.</title>
        <authorList>
            <person name="Thakur S."/>
            <person name="Wang P.W."/>
            <person name="Gong Y."/>
            <person name="Weir B.S."/>
            <person name="Guttman D.S."/>
        </authorList>
    </citation>
    <scope>NUCLEOTIDE SEQUENCE [LARGE SCALE GENOMIC DNA]</scope>
    <source>
        <strain evidence="1 2">ICMP17524</strain>
    </source>
</reference>
<dbReference type="EMBL" id="LJQA01000554">
    <property type="protein sequence ID" value="KPW91130.1"/>
    <property type="molecule type" value="Genomic_DNA"/>
</dbReference>
<accession>A0A0P9MHD2</accession>
<comment type="caution">
    <text evidence="1">The sequence shown here is derived from an EMBL/GenBank/DDBJ whole genome shotgun (WGS) entry which is preliminary data.</text>
</comment>
<name>A0A0P9MHD2_PSESX</name>